<dbReference type="GeneID" id="17324028"/>
<dbReference type="AlphaFoldDB" id="R7QDC8"/>
<dbReference type="RefSeq" id="XP_005716311.1">
    <property type="nucleotide sequence ID" value="XM_005716254.1"/>
</dbReference>
<keyword evidence="3" id="KW-1185">Reference proteome</keyword>
<organism evidence="2 3">
    <name type="scientific">Chondrus crispus</name>
    <name type="common">Carrageen Irish moss</name>
    <name type="synonym">Polymorpha crispa</name>
    <dbReference type="NCBI Taxonomy" id="2769"/>
    <lineage>
        <taxon>Eukaryota</taxon>
        <taxon>Rhodophyta</taxon>
        <taxon>Florideophyceae</taxon>
        <taxon>Rhodymeniophycidae</taxon>
        <taxon>Gigartinales</taxon>
        <taxon>Gigartinaceae</taxon>
        <taxon>Chondrus</taxon>
    </lineage>
</organism>
<reference evidence="3" key="1">
    <citation type="journal article" date="2013" name="Proc. Natl. Acad. Sci. U.S.A.">
        <title>Genome structure and metabolic features in the red seaweed Chondrus crispus shed light on evolution of the Archaeplastida.</title>
        <authorList>
            <person name="Collen J."/>
            <person name="Porcel B."/>
            <person name="Carre W."/>
            <person name="Ball S.G."/>
            <person name="Chaparro C."/>
            <person name="Tonon T."/>
            <person name="Barbeyron T."/>
            <person name="Michel G."/>
            <person name="Noel B."/>
            <person name="Valentin K."/>
            <person name="Elias M."/>
            <person name="Artiguenave F."/>
            <person name="Arun A."/>
            <person name="Aury J.M."/>
            <person name="Barbosa-Neto J.F."/>
            <person name="Bothwell J.H."/>
            <person name="Bouget F.Y."/>
            <person name="Brillet L."/>
            <person name="Cabello-Hurtado F."/>
            <person name="Capella-Gutierrez S."/>
            <person name="Charrier B."/>
            <person name="Cladiere L."/>
            <person name="Cock J.M."/>
            <person name="Coelho S.M."/>
            <person name="Colleoni C."/>
            <person name="Czjzek M."/>
            <person name="Da Silva C."/>
            <person name="Delage L."/>
            <person name="Denoeud F."/>
            <person name="Deschamps P."/>
            <person name="Dittami S.M."/>
            <person name="Gabaldon T."/>
            <person name="Gachon C.M."/>
            <person name="Groisillier A."/>
            <person name="Herve C."/>
            <person name="Jabbari K."/>
            <person name="Katinka M."/>
            <person name="Kloareg B."/>
            <person name="Kowalczyk N."/>
            <person name="Labadie K."/>
            <person name="Leblanc C."/>
            <person name="Lopez P.J."/>
            <person name="McLachlan D.H."/>
            <person name="Meslet-Cladiere L."/>
            <person name="Moustafa A."/>
            <person name="Nehr Z."/>
            <person name="Nyvall Collen P."/>
            <person name="Panaud O."/>
            <person name="Partensky F."/>
            <person name="Poulain J."/>
            <person name="Rensing S.A."/>
            <person name="Rousvoal S."/>
            <person name="Samson G."/>
            <person name="Symeonidi A."/>
            <person name="Weissenbach J."/>
            <person name="Zambounis A."/>
            <person name="Wincker P."/>
            <person name="Boyen C."/>
        </authorList>
    </citation>
    <scope>NUCLEOTIDE SEQUENCE [LARGE SCALE GENOMIC DNA]</scope>
    <source>
        <strain evidence="3">cv. Stackhouse</strain>
    </source>
</reference>
<dbReference type="KEGG" id="ccp:CHC_T00004737001"/>
<gene>
    <name evidence="2" type="ORF">CHC_T00004737001</name>
</gene>
<proteinExistence type="predicted"/>
<dbReference type="Proteomes" id="UP000012073">
    <property type="component" value="Unassembled WGS sequence"/>
</dbReference>
<name>R7QDC8_CHOCR</name>
<evidence type="ECO:0000313" key="3">
    <source>
        <dbReference type="Proteomes" id="UP000012073"/>
    </source>
</evidence>
<dbReference type="Gramene" id="CDF36492">
    <property type="protein sequence ID" value="CDF36492"/>
    <property type="gene ID" value="CHC_T00004737001"/>
</dbReference>
<feature type="region of interest" description="Disordered" evidence="1">
    <location>
        <begin position="76"/>
        <end position="104"/>
    </location>
</feature>
<protein>
    <submittedName>
        <fullName evidence="2">Uncharacterized protein</fullName>
    </submittedName>
</protein>
<evidence type="ECO:0000256" key="1">
    <source>
        <dbReference type="SAM" id="MobiDB-lite"/>
    </source>
</evidence>
<accession>R7QDC8</accession>
<sequence>MFYKLGQLRYKRIQKLGQEHLRRHDGSIILRDNRIGKAFHPWHKQPSGSLETFSLVNTIRKANYVLAIPHHQDKLLRRKPRDKPVLPPRHQSRTHAHIASVPSK</sequence>
<dbReference type="EMBL" id="HG001781">
    <property type="protein sequence ID" value="CDF36492.1"/>
    <property type="molecule type" value="Genomic_DNA"/>
</dbReference>
<evidence type="ECO:0000313" key="2">
    <source>
        <dbReference type="EMBL" id="CDF36492.1"/>
    </source>
</evidence>